<evidence type="ECO:0000259" key="2">
    <source>
        <dbReference type="Pfam" id="PF18765"/>
    </source>
</evidence>
<dbReference type="RefSeq" id="WP_070876895.1">
    <property type="nucleotide sequence ID" value="NZ_CAJFZX010000017.1"/>
</dbReference>
<evidence type="ECO:0000259" key="1">
    <source>
        <dbReference type="Pfam" id="PF13228"/>
    </source>
</evidence>
<protein>
    <submittedName>
        <fullName evidence="3">DUF4037 domain-containing protein</fullName>
    </submittedName>
</protein>
<comment type="caution">
    <text evidence="3">The sequence shown here is derived from an EMBL/GenBank/DDBJ whole genome shotgun (WGS) entry which is preliminary data.</text>
</comment>
<evidence type="ECO:0000313" key="3">
    <source>
        <dbReference type="EMBL" id="MRX52984.1"/>
    </source>
</evidence>
<proteinExistence type="predicted"/>
<feature type="domain" description="DUF4037" evidence="1">
    <location>
        <begin position="125"/>
        <end position="214"/>
    </location>
</feature>
<evidence type="ECO:0000313" key="4">
    <source>
        <dbReference type="Proteomes" id="UP000441585"/>
    </source>
</evidence>
<organism evidence="3 4">
    <name type="scientific">Metabacillus idriensis</name>
    <dbReference type="NCBI Taxonomy" id="324768"/>
    <lineage>
        <taxon>Bacteria</taxon>
        <taxon>Bacillati</taxon>
        <taxon>Bacillota</taxon>
        <taxon>Bacilli</taxon>
        <taxon>Bacillales</taxon>
        <taxon>Bacillaceae</taxon>
        <taxon>Metabacillus</taxon>
    </lineage>
</organism>
<dbReference type="Pfam" id="PF13228">
    <property type="entry name" value="DUF4037"/>
    <property type="match status" value="1"/>
</dbReference>
<keyword evidence="4" id="KW-1185">Reference proteome</keyword>
<feature type="domain" description="Polymerase beta nucleotidyltransferase" evidence="2">
    <location>
        <begin position="10"/>
        <end position="65"/>
    </location>
</feature>
<dbReference type="AlphaFoldDB" id="A0A6I2M6M6"/>
<dbReference type="EMBL" id="WKKF01000001">
    <property type="protein sequence ID" value="MRX52984.1"/>
    <property type="molecule type" value="Genomic_DNA"/>
</dbReference>
<dbReference type="Pfam" id="PF18765">
    <property type="entry name" value="Polbeta"/>
    <property type="match status" value="1"/>
</dbReference>
<dbReference type="InterPro" id="IPR025117">
    <property type="entry name" value="DUF4037"/>
</dbReference>
<accession>A0A6I2M6M6</accession>
<gene>
    <name evidence="3" type="ORF">GJU41_03290</name>
</gene>
<dbReference type="CDD" id="cd05403">
    <property type="entry name" value="NT_KNTase_like"/>
    <property type="match status" value="1"/>
</dbReference>
<name>A0A6I2M6M6_9BACI</name>
<dbReference type="InterPro" id="IPR043519">
    <property type="entry name" value="NT_sf"/>
</dbReference>
<dbReference type="Gene3D" id="3.30.460.10">
    <property type="entry name" value="Beta Polymerase, domain 2"/>
    <property type="match status" value="1"/>
</dbReference>
<dbReference type="InterPro" id="IPR041633">
    <property type="entry name" value="Polbeta"/>
</dbReference>
<dbReference type="Proteomes" id="UP000441585">
    <property type="component" value="Unassembled WGS sequence"/>
</dbReference>
<sequence length="266" mass="30871">MNPINDIIMKISSVFSQLEEVEGVVLSGSLSTNTQDEHSDIDLYIYSDQEIPSSTRKKLLEPFSDYMEINNQYWETEDDGMLNEPNIGIEIIYRNFAWIENELMKTVVNFQAQVGYTTCFWSNYLNSKILYDQNGQLKKLQDKINVAFPKELKENILNKNYPLLRDSVTSYYWQIEKALKRKDYISVNHRVAALLASYFDIIFAINEVPHPGEKKLIKIAQKTCNYLPDKMEENINMILSNNTLTLLSDINDLVDNLDDLLKSNNL</sequence>
<reference evidence="3 4" key="1">
    <citation type="submission" date="2019-11" db="EMBL/GenBank/DDBJ databases">
        <title>Bacillus idriensis genome.</title>
        <authorList>
            <person name="Konopka E.N."/>
            <person name="Newman J.D."/>
        </authorList>
    </citation>
    <scope>NUCLEOTIDE SEQUENCE [LARGE SCALE GENOMIC DNA]</scope>
    <source>
        <strain evidence="3 4">DSM 19097</strain>
    </source>
</reference>
<dbReference type="SUPFAM" id="SSF81301">
    <property type="entry name" value="Nucleotidyltransferase"/>
    <property type="match status" value="1"/>
</dbReference>